<dbReference type="InterPro" id="IPR057326">
    <property type="entry name" value="KR_dom"/>
</dbReference>
<dbReference type="PANTHER" id="PTHR42879:SF2">
    <property type="entry name" value="3-OXOACYL-[ACYL-CARRIER-PROTEIN] REDUCTASE FABG"/>
    <property type="match status" value="1"/>
</dbReference>
<dbReference type="SMART" id="SM00822">
    <property type="entry name" value="PKS_KR"/>
    <property type="match status" value="1"/>
</dbReference>
<proteinExistence type="inferred from homology"/>
<evidence type="ECO:0000313" key="4">
    <source>
        <dbReference type="Proteomes" id="UP000237061"/>
    </source>
</evidence>
<dbReference type="PANTHER" id="PTHR42879">
    <property type="entry name" value="3-OXOACYL-(ACYL-CARRIER-PROTEIN) REDUCTASE"/>
    <property type="match status" value="1"/>
</dbReference>
<dbReference type="GO" id="GO:0032787">
    <property type="term" value="P:monocarboxylic acid metabolic process"/>
    <property type="evidence" value="ECO:0007669"/>
    <property type="project" value="UniProtKB-ARBA"/>
</dbReference>
<keyword evidence="4" id="KW-1185">Reference proteome</keyword>
<organism evidence="3 4">
    <name type="scientific">Arthrobacter glacialis</name>
    <dbReference type="NCBI Taxonomy" id="1664"/>
    <lineage>
        <taxon>Bacteria</taxon>
        <taxon>Bacillati</taxon>
        <taxon>Actinomycetota</taxon>
        <taxon>Actinomycetes</taxon>
        <taxon>Micrococcales</taxon>
        <taxon>Micrococcaceae</taxon>
        <taxon>Arthrobacter</taxon>
    </lineage>
</organism>
<dbReference type="InterPro" id="IPR002347">
    <property type="entry name" value="SDR_fam"/>
</dbReference>
<accession>A0A2S3ZVS4</accession>
<dbReference type="PROSITE" id="PS00061">
    <property type="entry name" value="ADH_SHORT"/>
    <property type="match status" value="1"/>
</dbReference>
<evidence type="ECO:0000259" key="2">
    <source>
        <dbReference type="SMART" id="SM00822"/>
    </source>
</evidence>
<dbReference type="InterPro" id="IPR036291">
    <property type="entry name" value="NAD(P)-bd_dom_sf"/>
</dbReference>
<dbReference type="PRINTS" id="PR00081">
    <property type="entry name" value="GDHRDH"/>
</dbReference>
<dbReference type="EMBL" id="PPXC01000007">
    <property type="protein sequence ID" value="POH73355.1"/>
    <property type="molecule type" value="Genomic_DNA"/>
</dbReference>
<dbReference type="Proteomes" id="UP000237061">
    <property type="component" value="Unassembled WGS sequence"/>
</dbReference>
<dbReference type="RefSeq" id="WP_103465704.1">
    <property type="nucleotide sequence ID" value="NZ_PPXC01000007.1"/>
</dbReference>
<comment type="similarity">
    <text evidence="1">Belongs to the short-chain dehydrogenases/reductases (SDR) family.</text>
</comment>
<gene>
    <name evidence="3" type="ORF">CVS27_10590</name>
</gene>
<name>A0A2S3ZVS4_ARTGL</name>
<dbReference type="SUPFAM" id="SSF51735">
    <property type="entry name" value="NAD(P)-binding Rossmann-fold domains"/>
    <property type="match status" value="1"/>
</dbReference>
<dbReference type="Pfam" id="PF13561">
    <property type="entry name" value="adh_short_C2"/>
    <property type="match status" value="1"/>
</dbReference>
<reference evidence="3 4" key="1">
    <citation type="submission" date="2018-01" db="EMBL/GenBank/DDBJ databases">
        <title>Arthrobacter sp. nov., from glaciers in China.</title>
        <authorList>
            <person name="Liu Q."/>
            <person name="Xin Y.-H."/>
        </authorList>
    </citation>
    <scope>NUCLEOTIDE SEQUENCE [LARGE SCALE GENOMIC DNA]</scope>
    <source>
        <strain evidence="3 4">HLT2-12-2</strain>
    </source>
</reference>
<dbReference type="AlphaFoldDB" id="A0A2S3ZVS4"/>
<dbReference type="Gene3D" id="3.40.50.720">
    <property type="entry name" value="NAD(P)-binding Rossmann-like Domain"/>
    <property type="match status" value="2"/>
</dbReference>
<dbReference type="InterPro" id="IPR020904">
    <property type="entry name" value="Sc_DH/Rdtase_CS"/>
</dbReference>
<comment type="caution">
    <text evidence="3">The sequence shown here is derived from an EMBL/GenBank/DDBJ whole genome shotgun (WGS) entry which is preliminary data.</text>
</comment>
<dbReference type="PRINTS" id="PR00080">
    <property type="entry name" value="SDRFAMILY"/>
</dbReference>
<protein>
    <submittedName>
        <fullName evidence="3">3-oxoacyl-ACP reductase</fullName>
    </submittedName>
</protein>
<evidence type="ECO:0000313" key="3">
    <source>
        <dbReference type="EMBL" id="POH73355.1"/>
    </source>
</evidence>
<dbReference type="FunFam" id="3.40.50.720:FF:000338">
    <property type="entry name" value="3-oxoacyl-ACP reductase FabG"/>
    <property type="match status" value="1"/>
</dbReference>
<dbReference type="NCBIfam" id="NF006110">
    <property type="entry name" value="PRK08261.1"/>
    <property type="match status" value="1"/>
</dbReference>
<feature type="domain" description="Ketoreductase" evidence="2">
    <location>
        <begin position="219"/>
        <end position="395"/>
    </location>
</feature>
<evidence type="ECO:0000256" key="1">
    <source>
        <dbReference type="ARBA" id="ARBA00006484"/>
    </source>
</evidence>
<sequence length="458" mass="47664">MTSQHKSFGVREQADKYTEFVSRGFGKDLAKRLGLPQPAILRRYSPQAPLVEGPILVVGAGAGADAVATVLLGWHQDVRRHATPKEKLGAIVVVLDELEHPTGLSAPMLAVGSALRDLNRNARVVSISRQATTDDEPGIAAARAGVDGIIRSVAKELRAGATANGVVLANGIAADSPSVMSALRFFLSGRSAFVDGQFLTASSEGSTEAPDWEAPLKGSVAVVTGAARGIGAAIARTLARDGATVIAVDVPAAGDHLAAVANQIHGTALQLDITHPQAGERILEHAIQRYGRLDIVVHNAGITRDKLLANMDAARWDSVIAVNIDSQLRMNKAFLASEHFTQNPRIVSVASTSGIAGNRGQSNYAASKAGVMGMVRSTAPLLAARGGTVNAVAPGFIETDMTAKIPFATREVARRLNSLQQGGKPSDVAETIAFFASPNAAGVSANILRVCGQNLVGQ</sequence>
<dbReference type="InterPro" id="IPR050259">
    <property type="entry name" value="SDR"/>
</dbReference>